<dbReference type="GO" id="GO:0030170">
    <property type="term" value="F:pyridoxal phosphate binding"/>
    <property type="evidence" value="ECO:0007669"/>
    <property type="project" value="InterPro"/>
</dbReference>
<comment type="similarity">
    <text evidence="2">Belongs to the class-V pyridoxal-phosphate-dependent aminotransferase family. Csd subfamily.</text>
</comment>
<dbReference type="Gene3D" id="3.90.1150.10">
    <property type="entry name" value="Aspartate Aminotransferase, domain 1"/>
    <property type="match status" value="1"/>
</dbReference>
<evidence type="ECO:0000256" key="4">
    <source>
        <dbReference type="ARBA" id="ARBA00022679"/>
    </source>
</evidence>
<protein>
    <recommendedName>
        <fullName evidence="3">cysteine desulfurase</fullName>
        <ecNumber evidence="3">2.8.1.7</ecNumber>
    </recommendedName>
</protein>
<dbReference type="GO" id="GO:0006534">
    <property type="term" value="P:cysteine metabolic process"/>
    <property type="evidence" value="ECO:0007669"/>
    <property type="project" value="InterPro"/>
</dbReference>
<name>A0AAV9IDY7_9RHOD</name>
<dbReference type="GO" id="GO:0031071">
    <property type="term" value="F:cysteine desulfurase activity"/>
    <property type="evidence" value="ECO:0007669"/>
    <property type="project" value="UniProtKB-EC"/>
</dbReference>
<dbReference type="EC" id="2.8.1.7" evidence="3"/>
<dbReference type="InterPro" id="IPR020578">
    <property type="entry name" value="Aminotrans_V_PyrdxlP_BS"/>
</dbReference>
<evidence type="ECO:0000259" key="8">
    <source>
        <dbReference type="Pfam" id="PF00266"/>
    </source>
</evidence>
<sequence>MAYVSSPFVILSGRWKTSFVSPCCTKKFVARWAKPHGMPSRFLITCATLLSEKQRTNLDFPHPLVDKADFPILQQEIDGKPLIYFDSAATSQKPKAVLEALQNFYLHDNANVHRGAHTLSSRATEAYEGARQSLQRFIGAASREQVIFTRNATEAINLVAYSWGLQNLKPGDELVLAISNHHSNIVPWQLVAARTGAVLKYIDLDDQQQDNLDTLKLLLDSGKVRLVSCCHVSNVLGYINDVHKVIQWAHSAGALVLIDACQSVPHIPVNVTEMDCDFLVASGHKMCGPTGIGFLYGKQHLLESMPPFLGGGEMIADVYENYSTFASLPHKLEAGTPAIAEAVGLGAAVEYLQSIGMDVIHSYESMLSEYLYGQLSTIPNITIYGPKDVKKRAALCSFQIQGIHPSDLASILDLEGVAIRSGHHCAQLLHRHIQGSDGMVVMGSARASLYMYNTKEEIDAFMVALGRSIDMLWKGGAL</sequence>
<evidence type="ECO:0000256" key="6">
    <source>
        <dbReference type="ARBA" id="ARBA00050776"/>
    </source>
</evidence>
<dbReference type="Pfam" id="PF00266">
    <property type="entry name" value="Aminotran_5"/>
    <property type="match status" value="1"/>
</dbReference>
<keyword evidence="5" id="KW-0663">Pyridoxal phosphate</keyword>
<proteinExistence type="inferred from homology"/>
<reference evidence="9 10" key="1">
    <citation type="submission" date="2022-07" db="EMBL/GenBank/DDBJ databases">
        <title>Genome-wide signatures of adaptation to extreme environments.</title>
        <authorList>
            <person name="Cho C.H."/>
            <person name="Yoon H.S."/>
        </authorList>
    </citation>
    <scope>NUCLEOTIDE SEQUENCE [LARGE SCALE GENOMIC DNA]</scope>
    <source>
        <strain evidence="9 10">108.79 E11</strain>
    </source>
</reference>
<feature type="domain" description="Aminotransferase class V" evidence="8">
    <location>
        <begin position="83"/>
        <end position="461"/>
    </location>
</feature>
<comment type="catalytic activity">
    <reaction evidence="6">
        <text>(sulfur carrier)-H + L-cysteine = (sulfur carrier)-SH + L-alanine</text>
        <dbReference type="Rhea" id="RHEA:43892"/>
        <dbReference type="Rhea" id="RHEA-COMP:14737"/>
        <dbReference type="Rhea" id="RHEA-COMP:14739"/>
        <dbReference type="ChEBI" id="CHEBI:29917"/>
        <dbReference type="ChEBI" id="CHEBI:35235"/>
        <dbReference type="ChEBI" id="CHEBI:57972"/>
        <dbReference type="ChEBI" id="CHEBI:64428"/>
        <dbReference type="EC" id="2.8.1.7"/>
    </reaction>
</comment>
<dbReference type="InterPro" id="IPR015422">
    <property type="entry name" value="PyrdxlP-dep_Trfase_small"/>
</dbReference>
<dbReference type="CDD" id="cd06453">
    <property type="entry name" value="SufS_like"/>
    <property type="match status" value="1"/>
</dbReference>
<dbReference type="InterPro" id="IPR015424">
    <property type="entry name" value="PyrdxlP-dep_Trfase"/>
</dbReference>
<evidence type="ECO:0000313" key="10">
    <source>
        <dbReference type="Proteomes" id="UP001300502"/>
    </source>
</evidence>
<keyword evidence="10" id="KW-1185">Reference proteome</keyword>
<organism evidence="9 10">
    <name type="scientific">Galdieria yellowstonensis</name>
    <dbReference type="NCBI Taxonomy" id="3028027"/>
    <lineage>
        <taxon>Eukaryota</taxon>
        <taxon>Rhodophyta</taxon>
        <taxon>Bangiophyceae</taxon>
        <taxon>Galdieriales</taxon>
        <taxon>Galdieriaceae</taxon>
        <taxon>Galdieria</taxon>
    </lineage>
</organism>
<dbReference type="InterPro" id="IPR010970">
    <property type="entry name" value="Cys_dSase_SufS"/>
</dbReference>
<dbReference type="Proteomes" id="UP001300502">
    <property type="component" value="Unassembled WGS sequence"/>
</dbReference>
<dbReference type="AlphaFoldDB" id="A0AAV9IDY7"/>
<dbReference type="PANTHER" id="PTHR43586:SF8">
    <property type="entry name" value="CYSTEINE DESULFURASE 1, CHLOROPLASTIC"/>
    <property type="match status" value="1"/>
</dbReference>
<accession>A0AAV9IDY7</accession>
<keyword evidence="4" id="KW-0808">Transferase</keyword>
<evidence type="ECO:0000256" key="1">
    <source>
        <dbReference type="ARBA" id="ARBA00001933"/>
    </source>
</evidence>
<dbReference type="EMBL" id="JANCYU010000031">
    <property type="protein sequence ID" value="KAK4525548.1"/>
    <property type="molecule type" value="Genomic_DNA"/>
</dbReference>
<dbReference type="InterPro" id="IPR000192">
    <property type="entry name" value="Aminotrans_V_dom"/>
</dbReference>
<evidence type="ECO:0000256" key="5">
    <source>
        <dbReference type="ARBA" id="ARBA00022898"/>
    </source>
</evidence>
<dbReference type="PANTHER" id="PTHR43586">
    <property type="entry name" value="CYSTEINE DESULFURASE"/>
    <property type="match status" value="1"/>
</dbReference>
<dbReference type="PROSITE" id="PS00595">
    <property type="entry name" value="AA_TRANSFER_CLASS_5"/>
    <property type="match status" value="1"/>
</dbReference>
<evidence type="ECO:0000256" key="7">
    <source>
        <dbReference type="RuleBase" id="RU004504"/>
    </source>
</evidence>
<gene>
    <name evidence="9" type="ORF">GAYE_SCF13G3456</name>
</gene>
<comment type="caution">
    <text evidence="9">The sequence shown here is derived from an EMBL/GenBank/DDBJ whole genome shotgun (WGS) entry which is preliminary data.</text>
</comment>
<evidence type="ECO:0000256" key="3">
    <source>
        <dbReference type="ARBA" id="ARBA00012239"/>
    </source>
</evidence>
<comment type="cofactor">
    <cofactor evidence="1 7">
        <name>pyridoxal 5'-phosphate</name>
        <dbReference type="ChEBI" id="CHEBI:597326"/>
    </cofactor>
</comment>
<evidence type="ECO:0000256" key="2">
    <source>
        <dbReference type="ARBA" id="ARBA00010447"/>
    </source>
</evidence>
<dbReference type="NCBIfam" id="TIGR01979">
    <property type="entry name" value="sufS"/>
    <property type="match status" value="1"/>
</dbReference>
<dbReference type="Gene3D" id="3.40.640.10">
    <property type="entry name" value="Type I PLP-dependent aspartate aminotransferase-like (Major domain)"/>
    <property type="match status" value="1"/>
</dbReference>
<evidence type="ECO:0000313" key="9">
    <source>
        <dbReference type="EMBL" id="KAK4525548.1"/>
    </source>
</evidence>
<dbReference type="InterPro" id="IPR015421">
    <property type="entry name" value="PyrdxlP-dep_Trfase_major"/>
</dbReference>
<dbReference type="SUPFAM" id="SSF53383">
    <property type="entry name" value="PLP-dependent transferases"/>
    <property type="match status" value="1"/>
</dbReference>